<protein>
    <submittedName>
        <fullName evidence="3">Uncharacterized protein</fullName>
    </submittedName>
</protein>
<evidence type="ECO:0000256" key="2">
    <source>
        <dbReference type="SAM" id="Phobius"/>
    </source>
</evidence>
<sequence length="77" mass="8200">MVLIGVQRSIGGFGSPEPSDRADGRRGRDRGDVPGWVMITVMTAIVVIALLAVFKDQVLNAVRSAFDKVNKSGGDTK</sequence>
<gene>
    <name evidence="3" type="ORF">HKD39_15475</name>
</gene>
<comment type="caution">
    <text evidence="3">The sequence shown here is derived from an EMBL/GenBank/DDBJ whole genome shotgun (WGS) entry which is preliminary data.</text>
</comment>
<keyword evidence="2" id="KW-0472">Membrane</keyword>
<reference evidence="3 4" key="1">
    <citation type="submission" date="2020-05" db="EMBL/GenBank/DDBJ databases">
        <title>Nakamurella sp. DB0629 isolated from air conditioner.</title>
        <authorList>
            <person name="Kim D.H."/>
            <person name="Kim D.-U."/>
        </authorList>
    </citation>
    <scope>NUCLEOTIDE SEQUENCE [LARGE SCALE GENOMIC DNA]</scope>
    <source>
        <strain evidence="3 4">DB0629</strain>
    </source>
</reference>
<keyword evidence="4" id="KW-1185">Reference proteome</keyword>
<organism evidence="3 4">
    <name type="scientific">Nakamurella aerolata</name>
    <dbReference type="NCBI Taxonomy" id="1656892"/>
    <lineage>
        <taxon>Bacteria</taxon>
        <taxon>Bacillati</taxon>
        <taxon>Actinomycetota</taxon>
        <taxon>Actinomycetes</taxon>
        <taxon>Nakamurellales</taxon>
        <taxon>Nakamurellaceae</taxon>
        <taxon>Nakamurella</taxon>
    </lineage>
</organism>
<evidence type="ECO:0000313" key="4">
    <source>
        <dbReference type="Proteomes" id="UP000562984"/>
    </source>
</evidence>
<feature type="compositionally biased region" description="Basic and acidic residues" evidence="1">
    <location>
        <begin position="18"/>
        <end position="32"/>
    </location>
</feature>
<dbReference type="Proteomes" id="UP000562984">
    <property type="component" value="Unassembled WGS sequence"/>
</dbReference>
<evidence type="ECO:0000256" key="1">
    <source>
        <dbReference type="SAM" id="MobiDB-lite"/>
    </source>
</evidence>
<name>A0A849AJT4_9ACTN</name>
<feature type="transmembrane region" description="Helical" evidence="2">
    <location>
        <begin position="33"/>
        <end position="54"/>
    </location>
</feature>
<evidence type="ECO:0000313" key="3">
    <source>
        <dbReference type="EMBL" id="NNG37082.1"/>
    </source>
</evidence>
<dbReference type="EMBL" id="JABEND010000010">
    <property type="protein sequence ID" value="NNG37082.1"/>
    <property type="molecule type" value="Genomic_DNA"/>
</dbReference>
<feature type="region of interest" description="Disordered" evidence="1">
    <location>
        <begin position="1"/>
        <end position="32"/>
    </location>
</feature>
<dbReference type="AlphaFoldDB" id="A0A849AJT4"/>
<proteinExistence type="predicted"/>
<keyword evidence="2" id="KW-1133">Transmembrane helix</keyword>
<accession>A0A849AJT4</accession>
<keyword evidence="2" id="KW-0812">Transmembrane</keyword>